<dbReference type="InParanoid" id="A0A212ESZ0"/>
<dbReference type="EMBL" id="AGBW02012676">
    <property type="protein sequence ID" value="OWR44613.1"/>
    <property type="molecule type" value="Genomic_DNA"/>
</dbReference>
<sequence>MSEFANLCVRGFLVGTEVHPNLLLHSRDCKRLGDVRTEGGNTLPEALRRMRDLAKDWTIDSWADQLRQPRVSVALNKNVYNVNKKK</sequence>
<comment type="caution">
    <text evidence="1">The sequence shown here is derived from an EMBL/GenBank/DDBJ whole genome shotgun (WGS) entry which is preliminary data.</text>
</comment>
<gene>
    <name evidence="1" type="ORF">KGM_205863A</name>
</gene>
<dbReference type="AlphaFoldDB" id="A0A212ESZ0"/>
<name>A0A212ESZ0_DANPL</name>
<accession>A0A212ESZ0</accession>
<evidence type="ECO:0000313" key="2">
    <source>
        <dbReference type="Proteomes" id="UP000007151"/>
    </source>
</evidence>
<evidence type="ECO:0000313" key="1">
    <source>
        <dbReference type="EMBL" id="OWR44613.1"/>
    </source>
</evidence>
<reference evidence="1 2" key="1">
    <citation type="journal article" date="2011" name="Cell">
        <title>The monarch butterfly genome yields insights into long-distance migration.</title>
        <authorList>
            <person name="Zhan S."/>
            <person name="Merlin C."/>
            <person name="Boore J.L."/>
            <person name="Reppert S.M."/>
        </authorList>
    </citation>
    <scope>NUCLEOTIDE SEQUENCE [LARGE SCALE GENOMIC DNA]</scope>
    <source>
        <strain evidence="1">F-2</strain>
    </source>
</reference>
<proteinExistence type="predicted"/>
<protein>
    <submittedName>
        <fullName evidence="1">Gag protein</fullName>
    </submittedName>
</protein>
<dbReference type="KEGG" id="dpl:KGM_205863A"/>
<organism evidence="1 2">
    <name type="scientific">Danaus plexippus plexippus</name>
    <dbReference type="NCBI Taxonomy" id="278856"/>
    <lineage>
        <taxon>Eukaryota</taxon>
        <taxon>Metazoa</taxon>
        <taxon>Ecdysozoa</taxon>
        <taxon>Arthropoda</taxon>
        <taxon>Hexapoda</taxon>
        <taxon>Insecta</taxon>
        <taxon>Pterygota</taxon>
        <taxon>Neoptera</taxon>
        <taxon>Endopterygota</taxon>
        <taxon>Lepidoptera</taxon>
        <taxon>Glossata</taxon>
        <taxon>Ditrysia</taxon>
        <taxon>Papilionoidea</taxon>
        <taxon>Nymphalidae</taxon>
        <taxon>Danainae</taxon>
        <taxon>Danaini</taxon>
        <taxon>Danaina</taxon>
        <taxon>Danaus</taxon>
        <taxon>Danaus</taxon>
    </lineage>
</organism>
<dbReference type="Proteomes" id="UP000007151">
    <property type="component" value="Unassembled WGS sequence"/>
</dbReference>
<feature type="non-terminal residue" evidence="1">
    <location>
        <position position="86"/>
    </location>
</feature>
<keyword evidence="2" id="KW-1185">Reference proteome</keyword>